<evidence type="ECO:0000313" key="1">
    <source>
        <dbReference type="Proteomes" id="UP000095286"/>
    </source>
</evidence>
<dbReference type="Proteomes" id="UP000095286">
    <property type="component" value="Unplaced"/>
</dbReference>
<sequence length="235" mass="26467">MDAVSQLNVLTQKSGVGFEYEFVPGYNSKTFICNIKCKGHAATFTSTSKRKSKEGAAEEILKQGLDKLAKLNKWVIKYSYKIYSDKTKTNIFHSSALVATLDVSKQAPDVKSVYGEGTTCISAYECLYQKVYKFLLDLAIQNRNDKSVELTSEDGTMVCYDDNYNTKMTSRKQLHKYIESDGKLISRFQLTHLARDLVGKTMWMSECKIGSHYCSDIGSSIAESEENVSKKMLNL</sequence>
<reference evidence="2" key="1">
    <citation type="submission" date="2016-11" db="UniProtKB">
        <authorList>
            <consortium name="WormBaseParasite"/>
        </authorList>
    </citation>
    <scope>IDENTIFICATION</scope>
    <source>
        <strain evidence="2">KR3021</strain>
    </source>
</reference>
<organism evidence="1 2">
    <name type="scientific">Rhabditophanes sp. KR3021</name>
    <dbReference type="NCBI Taxonomy" id="114890"/>
    <lineage>
        <taxon>Eukaryota</taxon>
        <taxon>Metazoa</taxon>
        <taxon>Ecdysozoa</taxon>
        <taxon>Nematoda</taxon>
        <taxon>Chromadorea</taxon>
        <taxon>Rhabditida</taxon>
        <taxon>Tylenchina</taxon>
        <taxon>Panagrolaimomorpha</taxon>
        <taxon>Strongyloidoidea</taxon>
        <taxon>Alloionematidae</taxon>
        <taxon>Rhabditophanes</taxon>
    </lineage>
</organism>
<evidence type="ECO:0000313" key="2">
    <source>
        <dbReference type="WBParaSite" id="RSKR_0000371650.1"/>
    </source>
</evidence>
<dbReference type="WBParaSite" id="RSKR_0000371650.1">
    <property type="protein sequence ID" value="RSKR_0000371650.1"/>
    <property type="gene ID" value="RSKR_0000371650"/>
</dbReference>
<name>A0AC35TST6_9BILA</name>
<protein>
    <submittedName>
        <fullName evidence="2">DRBM domain-containing protein</fullName>
    </submittedName>
</protein>
<accession>A0AC35TST6</accession>
<proteinExistence type="predicted"/>